<feature type="active site" description="Proton donor" evidence="6">
    <location>
        <position position="543"/>
    </location>
</feature>
<dbReference type="Gene3D" id="3.20.20.70">
    <property type="entry name" value="Aldolase class I"/>
    <property type="match status" value="1"/>
</dbReference>
<evidence type="ECO:0000256" key="7">
    <source>
        <dbReference type="PIRSR" id="PIRSR005536-2"/>
    </source>
</evidence>
<accession>A0A9P8Y8E0</accession>
<dbReference type="InterPro" id="IPR002252">
    <property type="entry name" value="Glyco_hydro_36"/>
</dbReference>
<keyword evidence="4 5" id="KW-0326">Glycosidase</keyword>
<evidence type="ECO:0000256" key="1">
    <source>
        <dbReference type="ARBA" id="ARBA00001255"/>
    </source>
</evidence>
<feature type="binding site" evidence="7">
    <location>
        <begin position="364"/>
        <end position="365"/>
    </location>
    <ligand>
        <name>substrate</name>
    </ligand>
</feature>
<dbReference type="Pfam" id="PF16875">
    <property type="entry name" value="Glyco_hydro_36N"/>
    <property type="match status" value="1"/>
</dbReference>
<name>A0A9P8Y8E0_9PEZI</name>
<feature type="binding site" evidence="7">
    <location>
        <position position="521"/>
    </location>
    <ligand>
        <name>substrate</name>
    </ligand>
</feature>
<dbReference type="EMBL" id="JAGTJQ010000005">
    <property type="protein sequence ID" value="KAH7030585.1"/>
    <property type="molecule type" value="Genomic_DNA"/>
</dbReference>
<dbReference type="GO" id="GO:0004557">
    <property type="term" value="F:alpha-galactosidase activity"/>
    <property type="evidence" value="ECO:0007669"/>
    <property type="project" value="UniProtKB-UniRule"/>
</dbReference>
<evidence type="ECO:0000259" key="8">
    <source>
        <dbReference type="Pfam" id="PF16874"/>
    </source>
</evidence>
<dbReference type="GeneID" id="70191746"/>
<dbReference type="RefSeq" id="XP_046012265.1">
    <property type="nucleotide sequence ID" value="XM_046162200.1"/>
</dbReference>
<evidence type="ECO:0000256" key="2">
    <source>
        <dbReference type="ARBA" id="ARBA00012755"/>
    </source>
</evidence>
<dbReference type="InterPro" id="IPR050985">
    <property type="entry name" value="Alpha-glycosidase_related"/>
</dbReference>
<dbReference type="InterPro" id="IPR038417">
    <property type="entry name" value="Alpga-gal_N_sf"/>
</dbReference>
<feature type="binding site" evidence="7">
    <location>
        <position position="543"/>
    </location>
    <ligand>
        <name>substrate</name>
    </ligand>
</feature>
<dbReference type="Pfam" id="PF02065">
    <property type="entry name" value="Melibiase"/>
    <property type="match status" value="1"/>
</dbReference>
<dbReference type="FunFam" id="3.20.20.70:FF:000118">
    <property type="entry name" value="Alpha-galactosidase"/>
    <property type="match status" value="1"/>
</dbReference>
<dbReference type="SUPFAM" id="SSF51445">
    <property type="entry name" value="(Trans)glycosidases"/>
    <property type="match status" value="1"/>
</dbReference>
<keyword evidence="3 5" id="KW-0378">Hydrolase</keyword>
<dbReference type="Gene3D" id="2.60.40.1180">
    <property type="entry name" value="Golgi alpha-mannosidase II"/>
    <property type="match status" value="1"/>
</dbReference>
<comment type="caution">
    <text evidence="10">The sequence shown here is derived from an EMBL/GenBank/DDBJ whole genome shotgun (WGS) entry which is preliminary data.</text>
</comment>
<evidence type="ECO:0000256" key="5">
    <source>
        <dbReference type="PIRNR" id="PIRNR005536"/>
    </source>
</evidence>
<gene>
    <name evidence="10" type="ORF">B0I36DRAFT_422072</name>
</gene>
<dbReference type="AlphaFoldDB" id="A0A9P8Y8E0"/>
<evidence type="ECO:0000313" key="11">
    <source>
        <dbReference type="Proteomes" id="UP000756346"/>
    </source>
</evidence>
<evidence type="ECO:0000256" key="3">
    <source>
        <dbReference type="ARBA" id="ARBA00022801"/>
    </source>
</evidence>
<feature type="binding site" evidence="7">
    <location>
        <position position="197"/>
    </location>
    <ligand>
        <name>substrate</name>
    </ligand>
</feature>
<dbReference type="InterPro" id="IPR013780">
    <property type="entry name" value="Glyco_hydro_b"/>
</dbReference>
<dbReference type="PANTHER" id="PTHR43053">
    <property type="entry name" value="GLYCOSIDASE FAMILY 31"/>
    <property type="match status" value="1"/>
</dbReference>
<dbReference type="PANTHER" id="PTHR43053:SF3">
    <property type="entry name" value="ALPHA-GALACTOSIDASE C-RELATED"/>
    <property type="match status" value="1"/>
</dbReference>
<proteinExistence type="inferred from homology"/>
<dbReference type="InterPro" id="IPR031705">
    <property type="entry name" value="Glyco_hydro_36_C"/>
</dbReference>
<comment type="similarity">
    <text evidence="5">Belongs to the glycosyl hydrolase.</text>
</comment>
<dbReference type="EC" id="3.2.1.22" evidence="2 5"/>
<evidence type="ECO:0000256" key="6">
    <source>
        <dbReference type="PIRSR" id="PIRSR005536-1"/>
    </source>
</evidence>
<dbReference type="Proteomes" id="UP000756346">
    <property type="component" value="Unassembled WGS sequence"/>
</dbReference>
<evidence type="ECO:0000259" key="9">
    <source>
        <dbReference type="Pfam" id="PF16875"/>
    </source>
</evidence>
<sequence>MSQTPQSAISVSAQSLSFALNGKSSSYRFQVDPDTRDLISTHFGGRIDEDVPAWTAKFGVWSPEAKLRRREFPELGRGDFRTPAVHIRHGEGHAASDFKFESHRVVQGKPSLQGLPSTFGSDDEAQTLIVHMRDTANSTSAYLSYSIFAAHDAIVRSVRVVNEGEHPVTIEKLASLSFDLPTPADGCYDLTGLHGEWARERQRTRHRIRTGVQSFGSTQGASSHWHNPFMAVSSGDANEKHGDVWGLALVYSGSHLCEVELATRGSLRASMGIHPSQLSWRLGPGQSFTSPEAVAVYSGSGFGDMSRKLHRLVRHNLVRSKFALLPRPTLLNPWEGVLFNFDDKILTEIAKQSAEIGVKLFVIDDGWFGGSKHPRVDDHAGLGDWEVNPARFPDGLEGFARKIKSDHNLQLGLWVEPEMVNRKSALFEAHPDWVLEVPGMSTTAIRHQFALDLGLSEVQDYIIQALSSIVRTVPVSYIKWDYNRPIVESPTPASHHKYMLGLYRVLEQLTQQHPDILWEGCASGGGRFDLGMLHYFPQIWTSDNTDALDRLHIQLGTSLAYPASTMGAHLSRSPNEVTHRPSNLLFRAHVAMMGGSFGVELDPRRLSDDERAQLPDLIKFAEKINSVVVNGDMYRLSLPSESNHPAVLFMSSEGDTGVLFIFQLRAVVMHDRPLIKLQGLDPDARYILDGDKQFSGATLMNAGVVADLTGDLTSKVLLIKKV</sequence>
<feature type="active site" description="Nucleophile" evidence="6">
    <location>
        <position position="481"/>
    </location>
</feature>
<evidence type="ECO:0000313" key="10">
    <source>
        <dbReference type="EMBL" id="KAH7030585.1"/>
    </source>
</evidence>
<dbReference type="InterPro" id="IPR013785">
    <property type="entry name" value="Aldolase_TIM"/>
</dbReference>
<dbReference type="InterPro" id="IPR017853">
    <property type="entry name" value="GH"/>
</dbReference>
<feature type="binding site" evidence="7">
    <location>
        <begin position="479"/>
        <end position="483"/>
    </location>
    <ligand>
        <name>substrate</name>
    </ligand>
</feature>
<dbReference type="PIRSF" id="PIRSF005536">
    <property type="entry name" value="Agal"/>
    <property type="match status" value="1"/>
</dbReference>
<reference evidence="10" key="1">
    <citation type="journal article" date="2021" name="Nat. Commun.">
        <title>Genetic determinants of endophytism in the Arabidopsis root mycobiome.</title>
        <authorList>
            <person name="Mesny F."/>
            <person name="Miyauchi S."/>
            <person name="Thiergart T."/>
            <person name="Pickel B."/>
            <person name="Atanasova L."/>
            <person name="Karlsson M."/>
            <person name="Huettel B."/>
            <person name="Barry K.W."/>
            <person name="Haridas S."/>
            <person name="Chen C."/>
            <person name="Bauer D."/>
            <person name="Andreopoulos W."/>
            <person name="Pangilinan J."/>
            <person name="LaButti K."/>
            <person name="Riley R."/>
            <person name="Lipzen A."/>
            <person name="Clum A."/>
            <person name="Drula E."/>
            <person name="Henrissat B."/>
            <person name="Kohler A."/>
            <person name="Grigoriev I.V."/>
            <person name="Martin F.M."/>
            <person name="Hacquard S."/>
        </authorList>
    </citation>
    <scope>NUCLEOTIDE SEQUENCE</scope>
    <source>
        <strain evidence="10">MPI-CAGE-CH-0230</strain>
    </source>
</reference>
<comment type="function">
    <text evidence="5">Hydrolyzes a variety of simple alpha-D-galactoside as well as more complex molecules such as oligosaccharides and polysaccharides.</text>
</comment>
<dbReference type="GO" id="GO:0016052">
    <property type="term" value="P:carbohydrate catabolic process"/>
    <property type="evidence" value="ECO:0007669"/>
    <property type="project" value="InterPro"/>
</dbReference>
<comment type="catalytic activity">
    <reaction evidence="1 5">
        <text>Hydrolysis of terminal, non-reducing alpha-D-galactose residues in alpha-D-galactosides, including galactose oligosaccharides, galactomannans and galactolipids.</text>
        <dbReference type="EC" id="3.2.1.22"/>
    </reaction>
</comment>
<dbReference type="CDD" id="cd14791">
    <property type="entry name" value="GH36"/>
    <property type="match status" value="1"/>
</dbReference>
<feature type="domain" description="Glycosyl hydrolase family 36 N-terminal" evidence="9">
    <location>
        <begin position="37"/>
        <end position="282"/>
    </location>
</feature>
<dbReference type="PRINTS" id="PR00743">
    <property type="entry name" value="GLHYDRLASE36"/>
</dbReference>
<evidence type="ECO:0000256" key="4">
    <source>
        <dbReference type="ARBA" id="ARBA00023295"/>
    </source>
</evidence>
<keyword evidence="11" id="KW-1185">Reference proteome</keyword>
<dbReference type="InterPro" id="IPR031704">
    <property type="entry name" value="Glyco_hydro_36_N"/>
</dbReference>
<protein>
    <recommendedName>
        <fullName evidence="2 5">Alpha-galactosidase</fullName>
        <ecNumber evidence="2 5">3.2.1.22</ecNumber>
    </recommendedName>
</protein>
<dbReference type="Gene3D" id="2.70.98.60">
    <property type="entry name" value="alpha-galactosidase from lactobacil brevis"/>
    <property type="match status" value="1"/>
</dbReference>
<feature type="domain" description="Glycosyl hydrolase family 36 C-terminal" evidence="8">
    <location>
        <begin position="645"/>
        <end position="718"/>
    </location>
</feature>
<organism evidence="10 11">
    <name type="scientific">Microdochium trichocladiopsis</name>
    <dbReference type="NCBI Taxonomy" id="1682393"/>
    <lineage>
        <taxon>Eukaryota</taxon>
        <taxon>Fungi</taxon>
        <taxon>Dikarya</taxon>
        <taxon>Ascomycota</taxon>
        <taxon>Pezizomycotina</taxon>
        <taxon>Sordariomycetes</taxon>
        <taxon>Xylariomycetidae</taxon>
        <taxon>Xylariales</taxon>
        <taxon>Microdochiaceae</taxon>
        <taxon>Microdochium</taxon>
    </lineage>
</organism>
<feature type="binding site" evidence="7">
    <location>
        <position position="446"/>
    </location>
    <ligand>
        <name>substrate</name>
    </ligand>
</feature>
<dbReference type="Pfam" id="PF16874">
    <property type="entry name" value="Glyco_hydro_36C"/>
    <property type="match status" value="1"/>
</dbReference>
<dbReference type="OrthoDB" id="5795902at2759"/>